<evidence type="ECO:0000313" key="4">
    <source>
        <dbReference type="Proteomes" id="UP000261082"/>
    </source>
</evidence>
<dbReference type="RefSeq" id="WP_117158754.1">
    <property type="nucleotide sequence ID" value="NZ_QVID01000001.1"/>
</dbReference>
<feature type="transmembrane region" description="Helical" evidence="1">
    <location>
        <begin position="52"/>
        <end position="74"/>
    </location>
</feature>
<keyword evidence="3" id="KW-0808">Transferase</keyword>
<evidence type="ECO:0000256" key="1">
    <source>
        <dbReference type="SAM" id="Phobius"/>
    </source>
</evidence>
<feature type="domain" description="Signal transduction histidine kinase internal region" evidence="2">
    <location>
        <begin position="177"/>
        <end position="254"/>
    </location>
</feature>
<comment type="caution">
    <text evidence="3">The sequence shown here is derived from an EMBL/GenBank/DDBJ whole genome shotgun (WGS) entry which is preliminary data.</text>
</comment>
<dbReference type="InterPro" id="IPR050640">
    <property type="entry name" value="Bact_2-comp_sensor_kinase"/>
</dbReference>
<keyword evidence="1" id="KW-1133">Transmembrane helix</keyword>
<sequence length="368" mass="42906">MKASVLNNKYIDLRLVLLLAGFYALFDLVLIVKTAYMMSFEMEKMGPFSWKAFLVDNLLFDFVIVVGYMTLIAISTKRFLRKNYSWVKIISTHILFSLLIGLVIRLLFDFYLILAGKLSFAEYDFEGSLYRFMYVIDLNFLIYFAMVFMIYTYYYVKEVKKAEKKQTNLEVQLVNTRMKMLSSQLQPHFLFNTLNSIAVLTDIDAGKAKDTIADLSDFLREILYDNENNKIPLEKELRILEYYLNIIKVRFSEHLSITMEIDNKLLSTMVPSLLLQPILENSIKHGYNYDHTDLKVDIEIKSHKNQLIIKIENDGAPLIKKHALLLNDGVGLSNINDRLSNLYGDNYFFEIRNKDNDKGVETVIEIPM</sequence>
<name>A0A3E1QC35_9FLAO</name>
<keyword evidence="1" id="KW-0472">Membrane</keyword>
<dbReference type="Proteomes" id="UP000261082">
    <property type="component" value="Unassembled WGS sequence"/>
</dbReference>
<dbReference type="SUPFAM" id="SSF55874">
    <property type="entry name" value="ATPase domain of HSP90 chaperone/DNA topoisomerase II/histidine kinase"/>
    <property type="match status" value="1"/>
</dbReference>
<dbReference type="EMBL" id="QVID01000001">
    <property type="protein sequence ID" value="RFN59693.1"/>
    <property type="molecule type" value="Genomic_DNA"/>
</dbReference>
<proteinExistence type="predicted"/>
<dbReference type="GO" id="GO:0000155">
    <property type="term" value="F:phosphorelay sensor kinase activity"/>
    <property type="evidence" value="ECO:0007669"/>
    <property type="project" value="InterPro"/>
</dbReference>
<keyword evidence="4" id="KW-1185">Reference proteome</keyword>
<dbReference type="InterPro" id="IPR036890">
    <property type="entry name" value="HATPase_C_sf"/>
</dbReference>
<dbReference type="PANTHER" id="PTHR34220:SF7">
    <property type="entry name" value="SENSOR HISTIDINE KINASE YPDA"/>
    <property type="match status" value="1"/>
</dbReference>
<dbReference type="AlphaFoldDB" id="A0A3E1QC35"/>
<evidence type="ECO:0000259" key="2">
    <source>
        <dbReference type="Pfam" id="PF06580"/>
    </source>
</evidence>
<keyword evidence="3" id="KW-0418">Kinase</keyword>
<keyword evidence="1" id="KW-0812">Transmembrane</keyword>
<dbReference type="Gene3D" id="3.30.565.10">
    <property type="entry name" value="Histidine kinase-like ATPase, C-terminal domain"/>
    <property type="match status" value="1"/>
</dbReference>
<accession>A0A3E1QC35</accession>
<dbReference type="Pfam" id="PF06580">
    <property type="entry name" value="His_kinase"/>
    <property type="match status" value="1"/>
</dbReference>
<dbReference type="InterPro" id="IPR010559">
    <property type="entry name" value="Sig_transdc_His_kin_internal"/>
</dbReference>
<protein>
    <submittedName>
        <fullName evidence="3">Histidine kinase</fullName>
    </submittedName>
</protein>
<feature type="transmembrane region" description="Helical" evidence="1">
    <location>
        <begin position="12"/>
        <end position="32"/>
    </location>
</feature>
<evidence type="ECO:0000313" key="3">
    <source>
        <dbReference type="EMBL" id="RFN59693.1"/>
    </source>
</evidence>
<organism evidence="3 4">
    <name type="scientific">Marixanthomonas ophiurae</name>
    <dbReference type="NCBI Taxonomy" id="387659"/>
    <lineage>
        <taxon>Bacteria</taxon>
        <taxon>Pseudomonadati</taxon>
        <taxon>Bacteroidota</taxon>
        <taxon>Flavobacteriia</taxon>
        <taxon>Flavobacteriales</taxon>
        <taxon>Flavobacteriaceae</taxon>
        <taxon>Marixanthomonas</taxon>
    </lineage>
</organism>
<dbReference type="OrthoDB" id="9809908at2"/>
<feature type="transmembrane region" description="Helical" evidence="1">
    <location>
        <begin position="134"/>
        <end position="156"/>
    </location>
</feature>
<dbReference type="GO" id="GO:0016020">
    <property type="term" value="C:membrane"/>
    <property type="evidence" value="ECO:0007669"/>
    <property type="project" value="InterPro"/>
</dbReference>
<feature type="transmembrane region" description="Helical" evidence="1">
    <location>
        <begin position="94"/>
        <end position="114"/>
    </location>
</feature>
<reference evidence="3 4" key="1">
    <citation type="journal article" date="2007" name="Int. J. Syst. Evol. Microbiol.">
        <title>Marixanthomonas ophiurae gen. nov., sp. nov., a marine bacterium of the family Flavobacteriaceae isolated from a deep-sea brittle star.</title>
        <authorList>
            <person name="Romanenko L.A."/>
            <person name="Uchino M."/>
            <person name="Frolova G.M."/>
            <person name="Mikhailov V.V."/>
        </authorList>
    </citation>
    <scope>NUCLEOTIDE SEQUENCE [LARGE SCALE GENOMIC DNA]</scope>
    <source>
        <strain evidence="3 4">KMM 3046</strain>
    </source>
</reference>
<gene>
    <name evidence="3" type="ORF">DZ858_06460</name>
</gene>
<dbReference type="PANTHER" id="PTHR34220">
    <property type="entry name" value="SENSOR HISTIDINE KINASE YPDA"/>
    <property type="match status" value="1"/>
</dbReference>